<dbReference type="SMART" id="SM00185">
    <property type="entry name" value="ARM"/>
    <property type="match status" value="5"/>
</dbReference>
<dbReference type="PROSITE" id="PS50176">
    <property type="entry name" value="ARM_REPEAT"/>
    <property type="match status" value="1"/>
</dbReference>
<dbReference type="InterPro" id="IPR000225">
    <property type="entry name" value="Armadillo"/>
</dbReference>
<dbReference type="InterPro" id="IPR011989">
    <property type="entry name" value="ARM-like"/>
</dbReference>
<dbReference type="InterPro" id="IPR016024">
    <property type="entry name" value="ARM-type_fold"/>
</dbReference>
<evidence type="ECO:0000313" key="3">
    <source>
        <dbReference type="Proteomes" id="UP000660262"/>
    </source>
</evidence>
<proteinExistence type="predicted"/>
<evidence type="ECO:0000313" key="2">
    <source>
        <dbReference type="EMBL" id="GHP02180.1"/>
    </source>
</evidence>
<dbReference type="AlphaFoldDB" id="A0A830H835"/>
<accession>A0A830H835</accession>
<comment type="caution">
    <text evidence="2">The sequence shown here is derived from an EMBL/GenBank/DDBJ whole genome shotgun (WGS) entry which is preliminary data.</text>
</comment>
<dbReference type="Gene3D" id="1.25.10.10">
    <property type="entry name" value="Leucine-rich Repeat Variant"/>
    <property type="match status" value="2"/>
</dbReference>
<gene>
    <name evidence="2" type="ORF">PPROV_000093700</name>
</gene>
<dbReference type="OrthoDB" id="409644at2759"/>
<dbReference type="PANTHER" id="PTHR15599">
    <property type="entry name" value="RTDR1"/>
    <property type="match status" value="1"/>
</dbReference>
<reference evidence="2" key="1">
    <citation type="submission" date="2020-10" db="EMBL/GenBank/DDBJ databases">
        <title>Unveiling of a novel bifunctional photoreceptor, Dualchrome1, isolated from a cosmopolitan green alga.</title>
        <authorList>
            <person name="Suzuki S."/>
            <person name="Kawachi M."/>
        </authorList>
    </citation>
    <scope>NUCLEOTIDE SEQUENCE</scope>
    <source>
        <strain evidence="2">NIES 2893</strain>
    </source>
</reference>
<dbReference type="SUPFAM" id="SSF48371">
    <property type="entry name" value="ARM repeat"/>
    <property type="match status" value="1"/>
</dbReference>
<dbReference type="Pfam" id="PF00514">
    <property type="entry name" value="Arm"/>
    <property type="match status" value="1"/>
</dbReference>
<evidence type="ECO:0000256" key="1">
    <source>
        <dbReference type="PROSITE-ProRule" id="PRU00259"/>
    </source>
</evidence>
<dbReference type="EMBL" id="BNJQ01000002">
    <property type="protein sequence ID" value="GHP02180.1"/>
    <property type="molecule type" value="Genomic_DNA"/>
</dbReference>
<dbReference type="PANTHER" id="PTHR15599:SF1">
    <property type="entry name" value="RADIAL SPOKE HEAD 14 HOMOLOG"/>
    <property type="match status" value="1"/>
</dbReference>
<keyword evidence="3" id="KW-1185">Reference proteome</keyword>
<sequence>MTARWSAPAARPAPVGGCEGGVGTPLLVRPVVVVRRVARLRSTTSQPRDSPPYLNMDAFGGRPGTAQSAYGQFDVAFDPVLANAEHIALFQTQDNPKPQGKYVITRGFEKFAFPKIVDKISDEDLIIKRKALLAACELLNTGEARVQCVGAGIVPALTKCLTHEDATVRERTAACLELIAVNDQGCEELLACGSVGALCDLLRDVERHPEDDVRNSAYSALVEASRTDRVRLELVEDKRMLKWLVESGLKGESPQPAMALELMRCAMMCTKSEAALEQLLGCGGVAAVAPLLTGDYEVRECASLVINLLCVPFEGKTAATEAGAVPLLVDLLSDHPLSVTSAAAAALTTLTVDIPAKKAMVECGGVAPLAMLLDVEDEKLIVNVLLLVTSIAEDPEGRRQLQACLQRIRNIQLATPSALIERCAAHAVRQVMFNHLPHAHLPTS</sequence>
<dbReference type="Proteomes" id="UP000660262">
    <property type="component" value="Unassembled WGS sequence"/>
</dbReference>
<dbReference type="InterPro" id="IPR042856">
    <property type="entry name" value="RSP14"/>
</dbReference>
<name>A0A830H835_9CHLO</name>
<feature type="repeat" description="ARM" evidence="1">
    <location>
        <begin position="323"/>
        <end position="365"/>
    </location>
</feature>
<organism evidence="2 3">
    <name type="scientific">Pycnococcus provasolii</name>
    <dbReference type="NCBI Taxonomy" id="41880"/>
    <lineage>
        <taxon>Eukaryota</taxon>
        <taxon>Viridiplantae</taxon>
        <taxon>Chlorophyta</taxon>
        <taxon>Pseudoscourfieldiophyceae</taxon>
        <taxon>Pseudoscourfieldiales</taxon>
        <taxon>Pycnococcaceae</taxon>
        <taxon>Pycnococcus</taxon>
    </lineage>
</organism>
<protein>
    <submittedName>
        <fullName evidence="2">Uncharacterized protein</fullName>
    </submittedName>
</protein>